<evidence type="ECO:0000256" key="6">
    <source>
        <dbReference type="ARBA" id="ARBA00023136"/>
    </source>
</evidence>
<dbReference type="PANTHER" id="PTHR22926">
    <property type="entry name" value="PHOSPHO-N-ACETYLMURAMOYL-PENTAPEPTIDE-TRANSFERASE"/>
    <property type="match status" value="1"/>
</dbReference>
<keyword evidence="9" id="KW-0732">Signal</keyword>
<dbReference type="eggNOG" id="COG0472">
    <property type="taxonomic scope" value="Bacteria"/>
</dbReference>
<feature type="transmembrane region" description="Helical" evidence="8">
    <location>
        <begin position="227"/>
        <end position="246"/>
    </location>
</feature>
<evidence type="ECO:0000256" key="3">
    <source>
        <dbReference type="ARBA" id="ARBA00022679"/>
    </source>
</evidence>
<dbReference type="PANTHER" id="PTHR22926:SF3">
    <property type="entry name" value="UNDECAPRENYL-PHOSPHATE ALPHA-N-ACETYLGLUCOSAMINYL 1-PHOSPHATE TRANSFERASE"/>
    <property type="match status" value="1"/>
</dbReference>
<feature type="transmembrane region" description="Helical" evidence="8">
    <location>
        <begin position="140"/>
        <end position="159"/>
    </location>
</feature>
<dbReference type="InterPro" id="IPR018480">
    <property type="entry name" value="PNAcMuramoyl-5peptid_Trfase_CS"/>
</dbReference>
<dbReference type="Pfam" id="PF00953">
    <property type="entry name" value="Glycos_transf_4"/>
    <property type="match status" value="1"/>
</dbReference>
<evidence type="ECO:0000256" key="2">
    <source>
        <dbReference type="ARBA" id="ARBA00022475"/>
    </source>
</evidence>
<keyword evidence="7" id="KW-0479">Metal-binding</keyword>
<gene>
    <name evidence="10" type="ordered locus">gll2352</name>
</gene>
<dbReference type="EMBL" id="BA000045">
    <property type="protein sequence ID" value="BAC90293.1"/>
    <property type="molecule type" value="Genomic_DNA"/>
</dbReference>
<dbReference type="GO" id="GO:0005886">
    <property type="term" value="C:plasma membrane"/>
    <property type="evidence" value="ECO:0000318"/>
    <property type="project" value="GO_Central"/>
</dbReference>
<evidence type="ECO:0000313" key="10">
    <source>
        <dbReference type="EMBL" id="BAC90293.1"/>
    </source>
</evidence>
<proteinExistence type="predicted"/>
<dbReference type="GO" id="GO:0071555">
    <property type="term" value="P:cell wall organization"/>
    <property type="evidence" value="ECO:0000318"/>
    <property type="project" value="GO_Central"/>
</dbReference>
<feature type="signal peptide" evidence="9">
    <location>
        <begin position="1"/>
        <end position="23"/>
    </location>
</feature>
<keyword evidence="3" id="KW-0808">Transferase</keyword>
<evidence type="ECO:0000256" key="1">
    <source>
        <dbReference type="ARBA" id="ARBA00004651"/>
    </source>
</evidence>
<dbReference type="InterPro" id="IPR000715">
    <property type="entry name" value="Glycosyl_transferase_4"/>
</dbReference>
<evidence type="ECO:0000256" key="5">
    <source>
        <dbReference type="ARBA" id="ARBA00022989"/>
    </source>
</evidence>
<dbReference type="EnsemblBacteria" id="BAC90293">
    <property type="protein sequence ID" value="BAC90293"/>
    <property type="gene ID" value="BAC90293"/>
</dbReference>
<feature type="transmembrane region" description="Helical" evidence="8">
    <location>
        <begin position="203"/>
        <end position="221"/>
    </location>
</feature>
<organism evidence="10 11">
    <name type="scientific">Gloeobacter violaceus (strain ATCC 29082 / PCC 7421)</name>
    <dbReference type="NCBI Taxonomy" id="251221"/>
    <lineage>
        <taxon>Bacteria</taxon>
        <taxon>Bacillati</taxon>
        <taxon>Cyanobacteriota</taxon>
        <taxon>Cyanophyceae</taxon>
        <taxon>Gloeobacterales</taxon>
        <taxon>Gloeobacteraceae</taxon>
        <taxon>Gloeobacter</taxon>
    </lineage>
</organism>
<keyword evidence="2" id="KW-1003">Cell membrane</keyword>
<feature type="binding site" evidence="7">
    <location>
        <position position="255"/>
    </location>
    <ligand>
        <name>Mg(2+)</name>
        <dbReference type="ChEBI" id="CHEBI:18420"/>
    </ligand>
</feature>
<evidence type="ECO:0000256" key="4">
    <source>
        <dbReference type="ARBA" id="ARBA00022692"/>
    </source>
</evidence>
<evidence type="ECO:0000256" key="7">
    <source>
        <dbReference type="PIRSR" id="PIRSR600715-1"/>
    </source>
</evidence>
<name>Q7NI32_GLOVI</name>
<feature type="transmembrane region" description="Helical" evidence="8">
    <location>
        <begin position="356"/>
        <end position="375"/>
    </location>
</feature>
<feature type="transmembrane region" description="Helical" evidence="8">
    <location>
        <begin position="80"/>
        <end position="102"/>
    </location>
</feature>
<keyword evidence="6 8" id="KW-0472">Membrane</keyword>
<keyword evidence="5 8" id="KW-1133">Transmembrane helix</keyword>
<feature type="binding site" evidence="7">
    <location>
        <position position="195"/>
    </location>
    <ligand>
        <name>Mg(2+)</name>
        <dbReference type="ChEBI" id="CHEBI:18420"/>
    </ligand>
</feature>
<reference evidence="10 11" key="1">
    <citation type="journal article" date="2003" name="DNA Res.">
        <title>Complete genome structure of Gloeobacter violaceus PCC 7421, a cyanobacterium that lacks thylakoids.</title>
        <authorList>
            <person name="Nakamura Y."/>
            <person name="Kaneko T."/>
            <person name="Sato S."/>
            <person name="Mimuro M."/>
            <person name="Miyashita H."/>
            <person name="Tsuchiya T."/>
            <person name="Sasamoto S."/>
            <person name="Watanabe A."/>
            <person name="Kawashima K."/>
            <person name="Kishida Y."/>
            <person name="Kiyokawa C."/>
            <person name="Kohara M."/>
            <person name="Matsumoto M."/>
            <person name="Matsuno A."/>
            <person name="Nakazaki N."/>
            <person name="Shimpo S."/>
            <person name="Takeuchi C."/>
            <person name="Yamada M."/>
            <person name="Tabata S."/>
        </authorList>
    </citation>
    <scope>NUCLEOTIDE SEQUENCE [LARGE SCALE GENOMIC DNA]</scope>
    <source>
        <strain evidence="11">ATCC 29082 / PCC 7421</strain>
    </source>
</reference>
<feature type="transmembrane region" description="Helical" evidence="8">
    <location>
        <begin position="258"/>
        <end position="274"/>
    </location>
</feature>
<dbReference type="GO" id="GO:0009103">
    <property type="term" value="P:lipopolysaccharide biosynthetic process"/>
    <property type="evidence" value="ECO:0000318"/>
    <property type="project" value="GO_Central"/>
</dbReference>
<dbReference type="AlphaFoldDB" id="Q7NI32"/>
<dbReference type="CDD" id="cd06853">
    <property type="entry name" value="GT_WecA_like"/>
    <property type="match status" value="1"/>
</dbReference>
<keyword evidence="4 8" id="KW-0812">Transmembrane</keyword>
<keyword evidence="7" id="KW-0460">Magnesium</keyword>
<feature type="transmembrane region" description="Helical" evidence="8">
    <location>
        <begin position="280"/>
        <end position="301"/>
    </location>
</feature>
<dbReference type="RefSeq" id="WP_011142348.1">
    <property type="nucleotide sequence ID" value="NC_005125.1"/>
</dbReference>
<dbReference type="PhylomeDB" id="Q7NI32"/>
<feature type="transmembrane region" description="Helical" evidence="8">
    <location>
        <begin position="174"/>
        <end position="196"/>
    </location>
</feature>
<dbReference type="PROSITE" id="PS01348">
    <property type="entry name" value="MRAY_2"/>
    <property type="match status" value="1"/>
</dbReference>
<dbReference type="InParanoid" id="Q7NI32"/>
<feature type="transmembrane region" description="Helical" evidence="8">
    <location>
        <begin position="39"/>
        <end position="59"/>
    </location>
</feature>
<evidence type="ECO:0000256" key="8">
    <source>
        <dbReference type="SAM" id="Phobius"/>
    </source>
</evidence>
<feature type="chain" id="PRO_5004288846" evidence="9">
    <location>
        <begin position="24"/>
        <end position="384"/>
    </location>
</feature>
<feature type="transmembrane region" description="Helical" evidence="8">
    <location>
        <begin position="322"/>
        <end position="350"/>
    </location>
</feature>
<keyword evidence="11" id="KW-1185">Reference proteome</keyword>
<dbReference type="FunCoup" id="Q7NI32">
    <property type="interactions" value="12"/>
</dbReference>
<accession>Q7NI32</accession>
<comment type="subcellular location">
    <subcellularLocation>
        <location evidence="1">Cell membrane</location>
        <topology evidence="1">Multi-pass membrane protein</topology>
    </subcellularLocation>
</comment>
<reference evidence="10 11" key="2">
    <citation type="journal article" date="2003" name="DNA Res.">
        <title>Complete genome structure of Gloeobacter violaceus PCC 7421, a cyanobacterium that lacks thylakoids (supplement).</title>
        <authorList>
            <person name="Nakamura Y."/>
            <person name="Kaneko T."/>
            <person name="Sato S."/>
            <person name="Mimuro M."/>
            <person name="Miyashita H."/>
            <person name="Tsuchiya T."/>
            <person name="Sasamoto S."/>
            <person name="Watanabe A."/>
            <person name="Kawashima K."/>
            <person name="Kishida Y."/>
            <person name="Kiyokawa C."/>
            <person name="Kohara M."/>
            <person name="Matsumoto M."/>
            <person name="Matsuno A."/>
            <person name="Nakazaki N."/>
            <person name="Shimpo S."/>
            <person name="Takeuchi C."/>
            <person name="Yamada M."/>
            <person name="Tabata S."/>
        </authorList>
    </citation>
    <scope>NUCLEOTIDE SEQUENCE [LARGE SCALE GENOMIC DNA]</scope>
    <source>
        <strain evidence="11">ATCC 29082 / PCC 7421</strain>
    </source>
</reference>
<dbReference type="HOGENOM" id="CLU_023982_2_3_3"/>
<dbReference type="STRING" id="251221.gene:10759849"/>
<dbReference type="GO" id="GO:0046872">
    <property type="term" value="F:metal ion binding"/>
    <property type="evidence" value="ECO:0007669"/>
    <property type="project" value="UniProtKB-KW"/>
</dbReference>
<evidence type="ECO:0000256" key="9">
    <source>
        <dbReference type="SAM" id="SignalP"/>
    </source>
</evidence>
<dbReference type="GO" id="GO:0044038">
    <property type="term" value="P:cell wall macromolecule biosynthetic process"/>
    <property type="evidence" value="ECO:0000318"/>
    <property type="project" value="GO_Central"/>
</dbReference>
<dbReference type="Proteomes" id="UP000000557">
    <property type="component" value="Chromosome"/>
</dbReference>
<dbReference type="OrthoDB" id="9805475at2"/>
<protein>
    <submittedName>
        <fullName evidence="10">Gll2352 protein</fullName>
    </submittedName>
</protein>
<dbReference type="KEGG" id="gvi:gll2352"/>
<dbReference type="GO" id="GO:0016780">
    <property type="term" value="F:phosphotransferase activity, for other substituted phosphate groups"/>
    <property type="evidence" value="ECO:0000318"/>
    <property type="project" value="GO_Central"/>
</dbReference>
<sequence length="384" mass="40602">MPFLIALVAVACGWLGATPAAWGAGAVQPGISGDLLSCAIAFVVATVAVLAITPLVRTVGLRQGWGVDRPDERKVHTREMVRLGGVSIFLGITFALLLVWGLGSFGFLPPQKEYEIWGVTIGAVLFFFLGLSDDFRSQPAWLRLLVQVGIATGAWSVGVDVDVLSLPGVGVVKLVWWLSLPITILWLVGVVNAINFIDGLDGLAAGVCGIAAVVTFSVTVFTGQWQAALISAAVAGGALGFLRYNFNPAQIFMGDGGAYFLGFLLGGLSVIGVVKSVTTVALFIPFCILAVPIFDTASVILQRLRTGDSPFKPDKRHLHHRLLKAGLSHRSVVIVIYALTLWAGSIALAISGMPAGGTYTVLATLLLAYTGWEAWRRSQASRSS</sequence>
<evidence type="ECO:0000313" key="11">
    <source>
        <dbReference type="Proteomes" id="UP000000557"/>
    </source>
</evidence>
<comment type="cofactor">
    <cofactor evidence="7">
        <name>Mg(2+)</name>
        <dbReference type="ChEBI" id="CHEBI:18420"/>
    </cofactor>
</comment>
<feature type="transmembrane region" description="Helical" evidence="8">
    <location>
        <begin position="114"/>
        <end position="131"/>
    </location>
</feature>
<dbReference type="PATRIC" id="fig|251221.4.peg.2390"/>